<protein>
    <submittedName>
        <fullName evidence="1">Uncharacterized protein</fullName>
    </submittedName>
</protein>
<organism evidence="1 2">
    <name type="scientific">Marinobacter algicola DG893</name>
    <dbReference type="NCBI Taxonomy" id="443152"/>
    <lineage>
        <taxon>Bacteria</taxon>
        <taxon>Pseudomonadati</taxon>
        <taxon>Pseudomonadota</taxon>
        <taxon>Gammaproteobacteria</taxon>
        <taxon>Pseudomonadales</taxon>
        <taxon>Marinobacteraceae</taxon>
        <taxon>Marinobacter</taxon>
    </lineage>
</organism>
<comment type="caution">
    <text evidence="1">The sequence shown here is derived from an EMBL/GenBank/DDBJ whole genome shotgun (WGS) entry which is preliminary data.</text>
</comment>
<dbReference type="AlphaFoldDB" id="A6F298"/>
<gene>
    <name evidence="1" type="ORF">MDG893_11824</name>
</gene>
<reference evidence="1 2" key="1">
    <citation type="submission" date="2007-06" db="EMBL/GenBank/DDBJ databases">
        <authorList>
            <person name="Green D."/>
            <person name="Ferriera S."/>
            <person name="Johnson J."/>
            <person name="Kravitz S."/>
            <person name="Beeson K."/>
            <person name="Sutton G."/>
            <person name="Rogers Y.-H."/>
            <person name="Friedman R."/>
            <person name="Frazier M."/>
            <person name="Venter J.C."/>
        </authorList>
    </citation>
    <scope>NUCLEOTIDE SEQUENCE [LARGE SCALE GENOMIC DNA]</scope>
    <source>
        <strain evidence="1 2">DG893</strain>
    </source>
</reference>
<accession>A6F298</accession>
<evidence type="ECO:0000313" key="2">
    <source>
        <dbReference type="Proteomes" id="UP000005856"/>
    </source>
</evidence>
<name>A6F298_9GAMM</name>
<sequence>MAAYSKRNGQEKFWQPDTKKAALGCLFLTNCSSNFR</sequence>
<dbReference type="EMBL" id="ABCP01000023">
    <property type="protein sequence ID" value="EDM47076.1"/>
    <property type="molecule type" value="Genomic_DNA"/>
</dbReference>
<evidence type="ECO:0000313" key="1">
    <source>
        <dbReference type="EMBL" id="EDM47076.1"/>
    </source>
</evidence>
<keyword evidence="2" id="KW-1185">Reference proteome</keyword>
<dbReference type="Proteomes" id="UP000005856">
    <property type="component" value="Unassembled WGS sequence"/>
</dbReference>
<proteinExistence type="predicted"/>